<sequence length="217" mass="22337">MFFRRSAPIKLLILLLPAARQAQAAPPTNNYAASARSMASVSPTLVSVVGSRPSRISQQLEASSRTFRIEPGGIVRSDDGQAIPAGCPARPEPLAHQYVAGGVPAEPQLKGHAGNRGSNPQNETVRIGVSRTGPPSASSSDVLVDASFGPKGVYVSPRPCENGKLSDRARILDAAASLATASGNPFALAGNRSDLTEAGKAHAEGLDIVLEAGPVSQ</sequence>
<accession>A0A4Y3MAB6</accession>
<keyword evidence="3" id="KW-1185">Reference proteome</keyword>
<organism evidence="2 3">
    <name type="scientific">Gluconobacter roseus NBRC 3990</name>
    <dbReference type="NCBI Taxonomy" id="1307950"/>
    <lineage>
        <taxon>Bacteria</taxon>
        <taxon>Pseudomonadati</taxon>
        <taxon>Pseudomonadota</taxon>
        <taxon>Alphaproteobacteria</taxon>
        <taxon>Acetobacterales</taxon>
        <taxon>Acetobacteraceae</taxon>
        <taxon>Gluconobacter</taxon>
    </lineage>
</organism>
<feature type="chain" id="PRO_5022712457" evidence="1">
    <location>
        <begin position="25"/>
        <end position="217"/>
    </location>
</feature>
<gene>
    <name evidence="2" type="ORF">GRO01_08550</name>
</gene>
<feature type="signal peptide" evidence="1">
    <location>
        <begin position="1"/>
        <end position="24"/>
    </location>
</feature>
<comment type="caution">
    <text evidence="2">The sequence shown here is derived from an EMBL/GenBank/DDBJ whole genome shotgun (WGS) entry which is preliminary data.</text>
</comment>
<reference evidence="2 3" key="1">
    <citation type="submission" date="2019-06" db="EMBL/GenBank/DDBJ databases">
        <title>Whole genome shotgun sequence of Gluconobacter roseus NBRC 3990.</title>
        <authorList>
            <person name="Hosoyama A."/>
            <person name="Uohara A."/>
            <person name="Ohji S."/>
            <person name="Ichikawa N."/>
        </authorList>
    </citation>
    <scope>NUCLEOTIDE SEQUENCE [LARGE SCALE GENOMIC DNA]</scope>
    <source>
        <strain evidence="2 3">NBRC 3990</strain>
    </source>
</reference>
<evidence type="ECO:0000313" key="3">
    <source>
        <dbReference type="Proteomes" id="UP000320772"/>
    </source>
</evidence>
<dbReference type="AlphaFoldDB" id="A0A4Y3MAB6"/>
<name>A0A4Y3MAB6_9PROT</name>
<evidence type="ECO:0000313" key="2">
    <source>
        <dbReference type="EMBL" id="GEB03279.1"/>
    </source>
</evidence>
<dbReference type="Proteomes" id="UP000320772">
    <property type="component" value="Unassembled WGS sequence"/>
</dbReference>
<protein>
    <submittedName>
        <fullName evidence="2">Uncharacterized protein</fullName>
    </submittedName>
</protein>
<dbReference type="RefSeq" id="WP_062508989.1">
    <property type="nucleotide sequence ID" value="NZ_BAQZ01000040.1"/>
</dbReference>
<evidence type="ECO:0000256" key="1">
    <source>
        <dbReference type="SAM" id="SignalP"/>
    </source>
</evidence>
<dbReference type="EMBL" id="BJLY01000002">
    <property type="protein sequence ID" value="GEB03279.1"/>
    <property type="molecule type" value="Genomic_DNA"/>
</dbReference>
<dbReference type="STRING" id="586239.AD943_06165"/>
<proteinExistence type="predicted"/>
<keyword evidence="1" id="KW-0732">Signal</keyword>